<dbReference type="SUPFAM" id="SSF55961">
    <property type="entry name" value="Bet v1-like"/>
    <property type="match status" value="1"/>
</dbReference>
<evidence type="ECO:0000259" key="1">
    <source>
        <dbReference type="PROSITE" id="PS50848"/>
    </source>
</evidence>
<dbReference type="GO" id="GO:0005765">
    <property type="term" value="C:lysosomal membrane"/>
    <property type="evidence" value="ECO:0007669"/>
    <property type="project" value="TreeGrafter"/>
</dbReference>
<dbReference type="PANTHER" id="PTHR46121">
    <property type="entry name" value="STEROIDOGENIC ACUTE REGULATORY PROTEIN-LIKE"/>
    <property type="match status" value="1"/>
</dbReference>
<dbReference type="GO" id="GO:0008289">
    <property type="term" value="F:lipid binding"/>
    <property type="evidence" value="ECO:0007669"/>
    <property type="project" value="InterPro"/>
</dbReference>
<accession>A0A1B6E1N1</accession>
<dbReference type="Pfam" id="PF01852">
    <property type="entry name" value="START"/>
    <property type="match status" value="1"/>
</dbReference>
<gene>
    <name evidence="2" type="ORF">g.9615</name>
</gene>
<dbReference type="InterPro" id="IPR002913">
    <property type="entry name" value="START_lipid-bd_dom"/>
</dbReference>
<dbReference type="SMART" id="SM00234">
    <property type="entry name" value="START"/>
    <property type="match status" value="1"/>
</dbReference>
<evidence type="ECO:0000313" key="2">
    <source>
        <dbReference type="EMBL" id="JAS31843.1"/>
    </source>
</evidence>
<dbReference type="Gene3D" id="3.30.530.20">
    <property type="match status" value="1"/>
</dbReference>
<dbReference type="InterPro" id="IPR051869">
    <property type="entry name" value="STARD3"/>
</dbReference>
<feature type="domain" description="START" evidence="1">
    <location>
        <begin position="123"/>
        <end position="307"/>
    </location>
</feature>
<dbReference type="EMBL" id="GEDC01005455">
    <property type="protein sequence ID" value="JAS31843.1"/>
    <property type="molecule type" value="Transcribed_RNA"/>
</dbReference>
<dbReference type="GO" id="GO:0099044">
    <property type="term" value="P:vesicle tethering to endoplasmic reticulum"/>
    <property type="evidence" value="ECO:0007669"/>
    <property type="project" value="TreeGrafter"/>
</dbReference>
<dbReference type="PROSITE" id="PS50848">
    <property type="entry name" value="START"/>
    <property type="match status" value="1"/>
</dbReference>
<name>A0A1B6E1N1_9HEMI</name>
<protein>
    <recommendedName>
        <fullName evidence="1">START domain-containing protein</fullName>
    </recommendedName>
</protein>
<dbReference type="InterPro" id="IPR023393">
    <property type="entry name" value="START-like_dom_sf"/>
</dbReference>
<dbReference type="AlphaFoldDB" id="A0A1B6E1N1"/>
<dbReference type="GO" id="GO:0031902">
    <property type="term" value="C:late endosome membrane"/>
    <property type="evidence" value="ECO:0007669"/>
    <property type="project" value="TreeGrafter"/>
</dbReference>
<proteinExistence type="predicted"/>
<sequence>MDIKQFTSVILIGLLIVIIKKLTNCITNVMSHNYLSTSKHNSTSEMGILNESIFLTTELYENNTTLKYNVLSWIDDNVTASLEIWNSTEIENTMLTSEEITNYTRLGKKKLNEALKILDSGVWTFVRRTTDGDSIFIRRLPDGHNVFRLTGVINIPVDQLFYILHNGLEDYPKWNPSFLECKVLKILNHHTDISYQVTAAGIHGYVASRDFVTLRYWTKIDNNYLSGTYSVDYKDAPEDLDYTRGEHGPGCWELRPLKSNPSQTEFRWLLNTRLNGWLPQLVVDNAFKKFMEKYMVFLRQYCTNVKKKEQM</sequence>
<reference evidence="2" key="1">
    <citation type="submission" date="2015-12" db="EMBL/GenBank/DDBJ databases">
        <title>De novo transcriptome assembly of four potential Pierce s Disease insect vectors from Arizona vineyards.</title>
        <authorList>
            <person name="Tassone E.E."/>
        </authorList>
    </citation>
    <scope>NUCLEOTIDE SEQUENCE</scope>
</reference>
<dbReference type="PANTHER" id="PTHR46121:SF4">
    <property type="entry name" value="STEROIDOGENIC ACUTE REGULATORY PROTEIN-LIKE"/>
    <property type="match status" value="1"/>
</dbReference>
<dbReference type="InterPro" id="IPR000799">
    <property type="entry name" value="StAR-like"/>
</dbReference>
<dbReference type="GO" id="GO:0005789">
    <property type="term" value="C:endoplasmic reticulum membrane"/>
    <property type="evidence" value="ECO:0007669"/>
    <property type="project" value="TreeGrafter"/>
</dbReference>
<dbReference type="PRINTS" id="PR00978">
    <property type="entry name" value="STARPROTEIN"/>
</dbReference>
<organism evidence="2">
    <name type="scientific">Clastoptera arizonana</name>
    <name type="common">Arizona spittle bug</name>
    <dbReference type="NCBI Taxonomy" id="38151"/>
    <lineage>
        <taxon>Eukaryota</taxon>
        <taxon>Metazoa</taxon>
        <taxon>Ecdysozoa</taxon>
        <taxon>Arthropoda</taxon>
        <taxon>Hexapoda</taxon>
        <taxon>Insecta</taxon>
        <taxon>Pterygota</taxon>
        <taxon>Neoptera</taxon>
        <taxon>Paraneoptera</taxon>
        <taxon>Hemiptera</taxon>
        <taxon>Auchenorrhyncha</taxon>
        <taxon>Cercopoidea</taxon>
        <taxon>Clastopteridae</taxon>
        <taxon>Clastoptera</taxon>
    </lineage>
</organism>
<dbReference type="GO" id="GO:0140284">
    <property type="term" value="C:endoplasmic reticulum-endosome membrane contact site"/>
    <property type="evidence" value="ECO:0007669"/>
    <property type="project" value="TreeGrafter"/>
</dbReference>